<evidence type="ECO:0000313" key="12">
    <source>
        <dbReference type="EMBL" id="EEQ82675.1"/>
    </source>
</evidence>
<evidence type="ECO:0008006" key="14">
    <source>
        <dbReference type="Google" id="ProtNLM"/>
    </source>
</evidence>
<evidence type="ECO:0000256" key="1">
    <source>
        <dbReference type="ARBA" id="ARBA00004141"/>
    </source>
</evidence>
<evidence type="ECO:0000256" key="6">
    <source>
        <dbReference type="ARBA" id="ARBA00023136"/>
    </source>
</evidence>
<sequence length="898" mass="105368">MSNEKKILQGITNRPPLERADNEFLWNTGLQLSLSSGIFFLYIFLRPKVKWLYSPNIQGKRSHPCYNYTGYLNWMIPIFTVEDTKLLTLIGLDAFMMLQTLKFLFKIFLFLCITVLPVIGYIYWNYFLYLGKPSTQYLTRMSIGTRSTSEMSYYLILFYGYFISAFVFYLIYIYYKRYTVLRQLYLRNPAILTSIFTLKKLSKHLSSPEQAADYLSLSNRTILVSNLPNFINTDNDLKIFFEEMQLGEIENSVILYDTYSLRKLYEEKNETIESIEKEINQTVVKMNKWSQKNRKDCEESFQHFSESLENTVNSVLLDEYVDDSKKIHMLKIFADTDDNFKTYLKNREKALSFFFDQLKILYEKIKNEKEYIKNLENQDNTENITELVSEQNALYIPGHIDKDASFFSFYHIFHMKKYWPYFALDFPIGAKKGFIVFKEFKDASIVKQAKIGSKIFSVEAQDAPTPNDIIWENINKSSLISFLFKAFGNIAFTIFNVIFAYLAVQTIEMVNLDRFKENGFLIKFFNDHHAIRDFYTGIVPALVYNLLLLIVPIVITTLVNLEGIYSYSAAQKRTMSRYANFLFFNAFLSVFFAATIYSSFIELISDKLTFKEFILELGNKIITSVVLFINTAVQKSLFGTSMLLLKPGPLIVNHFLKNLFMKKTRRQKEQAEFAPPFDFGSMFPELLIVFPMLFSYTLIFPFVLVLGLFYFGLIYLFYKGDFLYSSMNHYESGGKFWEQAVTLIIYSVLSFQVATAAVLFYHNEKFIAFMFLPLFYVTLNFNSNLDDIFSKSCNSYPLNFHEGVYLDEFTEKLKKDRINLLENWDEESQTKDIDSLNIDEFGHIDDRDVGQDSYYKDPSTSTNITNLMLPKNFFKLLFVLKKFDKSNFLVIKILIFNY</sequence>
<evidence type="ECO:0000256" key="2">
    <source>
        <dbReference type="ARBA" id="ARBA00007779"/>
    </source>
</evidence>
<dbReference type="HOGENOM" id="CLU_015083_0_0_1"/>
<dbReference type="InParanoid" id="C4V7W8"/>
<dbReference type="OrthoDB" id="1689567at2759"/>
<feature type="transmembrane region" description="Helical" evidence="8">
    <location>
        <begin position="482"/>
        <end position="504"/>
    </location>
</feature>
<evidence type="ECO:0000256" key="5">
    <source>
        <dbReference type="ARBA" id="ARBA00022989"/>
    </source>
</evidence>
<dbReference type="PANTHER" id="PTHR13018">
    <property type="entry name" value="PROBABLE MEMBRANE PROTEIN DUF221-RELATED"/>
    <property type="match status" value="1"/>
</dbReference>
<dbReference type="FunCoup" id="C4V7W8">
    <property type="interactions" value="8"/>
</dbReference>
<dbReference type="Pfam" id="PF14703">
    <property type="entry name" value="PHM7_cyt"/>
    <property type="match status" value="1"/>
</dbReference>
<feature type="transmembrane region" description="Helical" evidence="8">
    <location>
        <begin position="103"/>
        <end position="124"/>
    </location>
</feature>
<feature type="transmembrane region" description="Helical" evidence="8">
    <location>
        <begin position="766"/>
        <end position="782"/>
    </location>
</feature>
<dbReference type="InterPro" id="IPR032880">
    <property type="entry name" value="CSC1/OSCA1-like_N"/>
</dbReference>
<dbReference type="EMBL" id="ACOL01000032">
    <property type="protein sequence ID" value="EEQ82675.1"/>
    <property type="molecule type" value="Genomic_DNA"/>
</dbReference>
<feature type="coiled-coil region" evidence="7">
    <location>
        <begin position="261"/>
        <end position="292"/>
    </location>
</feature>
<keyword evidence="3" id="KW-0813">Transport</keyword>
<dbReference type="Proteomes" id="UP000009082">
    <property type="component" value="Unassembled WGS sequence"/>
</dbReference>
<dbReference type="PANTHER" id="PTHR13018:SF139">
    <property type="entry name" value="PHOSPHATE METABOLISM PROTEIN 7"/>
    <property type="match status" value="1"/>
</dbReference>
<dbReference type="GO" id="GO:0005227">
    <property type="term" value="F:calcium-activated cation channel activity"/>
    <property type="evidence" value="ECO:0007669"/>
    <property type="project" value="InterPro"/>
</dbReference>
<evidence type="ECO:0000259" key="9">
    <source>
        <dbReference type="Pfam" id="PF02714"/>
    </source>
</evidence>
<feature type="transmembrane region" description="Helical" evidence="8">
    <location>
        <begin position="24"/>
        <end position="45"/>
    </location>
</feature>
<organism evidence="13">
    <name type="scientific">Vairimorpha ceranae (strain BRL01)</name>
    <name type="common">Microsporidian parasite</name>
    <name type="synonym">Nosema ceranae</name>
    <dbReference type="NCBI Taxonomy" id="578460"/>
    <lineage>
        <taxon>Eukaryota</taxon>
        <taxon>Fungi</taxon>
        <taxon>Fungi incertae sedis</taxon>
        <taxon>Microsporidia</taxon>
        <taxon>Nosematidae</taxon>
        <taxon>Vairimorpha</taxon>
    </lineage>
</organism>
<feature type="domain" description="CSC1/OSCA1-like 7TM region" evidence="9">
    <location>
        <begin position="486"/>
        <end position="758"/>
    </location>
</feature>
<proteinExistence type="inferred from homology"/>
<protein>
    <recommendedName>
        <fullName evidence="14">Integral membrane protein</fullName>
    </recommendedName>
</protein>
<accession>C4V7W8</accession>
<dbReference type="KEGG" id="nce:NCER_100563"/>
<feature type="transmembrane region" description="Helical" evidence="8">
    <location>
        <begin position="542"/>
        <end position="561"/>
    </location>
</feature>
<name>C4V7W8_VAIC1</name>
<gene>
    <name evidence="12" type="ORF">NCER_100563</name>
</gene>
<dbReference type="Pfam" id="PF13967">
    <property type="entry name" value="RSN1_TM"/>
    <property type="match status" value="1"/>
</dbReference>
<dbReference type="InterPro" id="IPR003864">
    <property type="entry name" value="CSC1/OSCA1-like_7TM"/>
</dbReference>
<dbReference type="GO" id="GO:0005886">
    <property type="term" value="C:plasma membrane"/>
    <property type="evidence" value="ECO:0007669"/>
    <property type="project" value="TreeGrafter"/>
</dbReference>
<feature type="transmembrane region" description="Helical" evidence="8">
    <location>
        <begin position="699"/>
        <end position="718"/>
    </location>
</feature>
<evidence type="ECO:0000313" key="13">
    <source>
        <dbReference type="Proteomes" id="UP000009082"/>
    </source>
</evidence>
<evidence type="ECO:0000259" key="10">
    <source>
        <dbReference type="Pfam" id="PF13967"/>
    </source>
</evidence>
<feature type="transmembrane region" description="Helical" evidence="8">
    <location>
        <begin position="582"/>
        <end position="601"/>
    </location>
</feature>
<dbReference type="InterPro" id="IPR045122">
    <property type="entry name" value="Csc1-like"/>
</dbReference>
<feature type="domain" description="CSC1/OSCA1-like N-terminal transmembrane" evidence="10">
    <location>
        <begin position="24"/>
        <end position="172"/>
    </location>
</feature>
<feature type="transmembrane region" description="Helical" evidence="8">
    <location>
        <begin position="739"/>
        <end position="760"/>
    </location>
</feature>
<keyword evidence="6 8" id="KW-0472">Membrane</keyword>
<evidence type="ECO:0000256" key="3">
    <source>
        <dbReference type="ARBA" id="ARBA00022448"/>
    </source>
</evidence>
<keyword evidence="5 8" id="KW-1133">Transmembrane helix</keyword>
<feature type="transmembrane region" description="Helical" evidence="8">
    <location>
        <begin position="151"/>
        <end position="175"/>
    </location>
</feature>
<evidence type="ECO:0000259" key="11">
    <source>
        <dbReference type="Pfam" id="PF14703"/>
    </source>
</evidence>
<comment type="subcellular location">
    <subcellularLocation>
        <location evidence="1">Membrane</location>
        <topology evidence="1">Multi-pass membrane protein</topology>
    </subcellularLocation>
</comment>
<keyword evidence="7" id="KW-0175">Coiled coil</keyword>
<comment type="similarity">
    <text evidence="2">Belongs to the CSC1 (TC 1.A.17) family.</text>
</comment>
<evidence type="ECO:0000256" key="8">
    <source>
        <dbReference type="SAM" id="Phobius"/>
    </source>
</evidence>
<dbReference type="VEuPathDB" id="MicrosporidiaDB:NCER_100563"/>
<dbReference type="AlphaFoldDB" id="C4V7W8"/>
<evidence type="ECO:0000256" key="4">
    <source>
        <dbReference type="ARBA" id="ARBA00022692"/>
    </source>
</evidence>
<dbReference type="Pfam" id="PF02714">
    <property type="entry name" value="RSN1_7TM"/>
    <property type="match status" value="1"/>
</dbReference>
<keyword evidence="4 8" id="KW-0812">Transmembrane</keyword>
<evidence type="ECO:0000256" key="7">
    <source>
        <dbReference type="SAM" id="Coils"/>
    </source>
</evidence>
<dbReference type="InterPro" id="IPR027815">
    <property type="entry name" value="CSC1/OSCA1-like_cyt"/>
</dbReference>
<feature type="domain" description="CSC1/OSCA1-like cytosolic" evidence="11">
    <location>
        <begin position="219"/>
        <end position="333"/>
    </location>
</feature>
<reference evidence="13" key="1">
    <citation type="journal article" date="2009" name="PLoS Pathog.">
        <title>Genomic analyses of the microsporidian Nosema ceranae, an emergent pathogen of honey bees.</title>
        <authorList>
            <person name="Cornman R.S."/>
            <person name="Chen Y.P."/>
            <person name="Schatz M.C."/>
            <person name="Street C."/>
            <person name="Zhao Y."/>
            <person name="Desany B."/>
            <person name="Egholm M."/>
            <person name="Hutchison S."/>
            <person name="Pettis J.S."/>
            <person name="Lipkin W.I."/>
            <person name="Evans J.D."/>
        </authorList>
    </citation>
    <scope>NUCLEOTIDE SEQUENCE [LARGE SCALE GENOMIC DNA]</scope>
    <source>
        <strain evidence="13">BRL01</strain>
    </source>
</reference>
<dbReference type="OMA" id="DAFMMLQ"/>